<dbReference type="Gene3D" id="3.30.450.20">
    <property type="entry name" value="PAS domain"/>
    <property type="match status" value="2"/>
</dbReference>
<gene>
    <name evidence="12" type="ORF">BSQ49_09730</name>
</gene>
<accession>A0A3S6QW72</accession>
<dbReference type="Pfam" id="PF02743">
    <property type="entry name" value="dCache_1"/>
    <property type="match status" value="1"/>
</dbReference>
<dbReference type="AlphaFoldDB" id="A0A3S6QW72"/>
<feature type="transmembrane region" description="Helical" evidence="10">
    <location>
        <begin position="287"/>
        <end position="309"/>
    </location>
</feature>
<evidence type="ECO:0000256" key="6">
    <source>
        <dbReference type="ARBA" id="ARBA00023136"/>
    </source>
</evidence>
<evidence type="ECO:0000256" key="3">
    <source>
        <dbReference type="ARBA" id="ARBA00022500"/>
    </source>
</evidence>
<feature type="transmembrane region" description="Helical" evidence="10">
    <location>
        <begin position="14"/>
        <end position="36"/>
    </location>
</feature>
<dbReference type="GO" id="GO:0007165">
    <property type="term" value="P:signal transduction"/>
    <property type="evidence" value="ECO:0007669"/>
    <property type="project" value="UniProtKB-KW"/>
</dbReference>
<dbReference type="PANTHER" id="PTHR32089:SF114">
    <property type="entry name" value="METHYL-ACCEPTING CHEMOTAXIS PROTEIN MCPB"/>
    <property type="match status" value="1"/>
</dbReference>
<proteinExistence type="predicted"/>
<evidence type="ECO:0000256" key="7">
    <source>
        <dbReference type="ARBA" id="ARBA00023224"/>
    </source>
</evidence>
<dbReference type="InterPro" id="IPR033479">
    <property type="entry name" value="dCache_1"/>
</dbReference>
<feature type="coiled-coil region" evidence="9">
    <location>
        <begin position="609"/>
        <end position="639"/>
    </location>
</feature>
<dbReference type="Proteomes" id="UP000314960">
    <property type="component" value="Chromosome"/>
</dbReference>
<evidence type="ECO:0000259" key="11">
    <source>
        <dbReference type="PROSITE" id="PS50111"/>
    </source>
</evidence>
<keyword evidence="9" id="KW-0175">Coiled coil</keyword>
<evidence type="ECO:0000256" key="1">
    <source>
        <dbReference type="ARBA" id="ARBA00004651"/>
    </source>
</evidence>
<dbReference type="GO" id="GO:0005886">
    <property type="term" value="C:plasma membrane"/>
    <property type="evidence" value="ECO:0007669"/>
    <property type="project" value="UniProtKB-SubCell"/>
</dbReference>
<protein>
    <submittedName>
        <fullName evidence="12">Chemotaxis protein</fullName>
    </submittedName>
</protein>
<dbReference type="PROSITE" id="PS50111">
    <property type="entry name" value="CHEMOTAXIS_TRANSDUC_2"/>
    <property type="match status" value="1"/>
</dbReference>
<evidence type="ECO:0000256" key="9">
    <source>
        <dbReference type="SAM" id="Coils"/>
    </source>
</evidence>
<evidence type="ECO:0000256" key="4">
    <source>
        <dbReference type="ARBA" id="ARBA00022692"/>
    </source>
</evidence>
<evidence type="ECO:0000256" key="8">
    <source>
        <dbReference type="PROSITE-ProRule" id="PRU00284"/>
    </source>
</evidence>
<keyword evidence="3" id="KW-0145">Chemotaxis</keyword>
<keyword evidence="5 10" id="KW-1133">Transmembrane helix</keyword>
<organism evidence="12 13">
    <name type="scientific">Liquorilactobacillus hordei</name>
    <dbReference type="NCBI Taxonomy" id="468911"/>
    <lineage>
        <taxon>Bacteria</taxon>
        <taxon>Bacillati</taxon>
        <taxon>Bacillota</taxon>
        <taxon>Bacilli</taxon>
        <taxon>Lactobacillales</taxon>
        <taxon>Lactobacillaceae</taxon>
        <taxon>Liquorilactobacillus</taxon>
    </lineage>
</organism>
<dbReference type="CDD" id="cd18774">
    <property type="entry name" value="PDC2_HK_sensor"/>
    <property type="match status" value="1"/>
</dbReference>
<name>A0A3S6QW72_9LACO</name>
<dbReference type="CDD" id="cd18773">
    <property type="entry name" value="PDC1_HK_sensor"/>
    <property type="match status" value="1"/>
</dbReference>
<dbReference type="SMART" id="SM00283">
    <property type="entry name" value="MA"/>
    <property type="match status" value="1"/>
</dbReference>
<dbReference type="Gene3D" id="1.10.287.950">
    <property type="entry name" value="Methyl-accepting chemotaxis protein"/>
    <property type="match status" value="1"/>
</dbReference>
<reference evidence="12 13" key="1">
    <citation type="submission" date="2016-11" db="EMBL/GenBank/DDBJ databases">
        <title>Interaction between Lactobacillus species and yeast in water kefir.</title>
        <authorList>
            <person name="Behr J."/>
            <person name="Xu D."/>
            <person name="Vogel R.F."/>
        </authorList>
    </citation>
    <scope>NUCLEOTIDE SEQUENCE [LARGE SCALE GENOMIC DNA]</scope>
    <source>
        <strain evidence="12 13">TMW 1.1822</strain>
    </source>
</reference>
<evidence type="ECO:0000256" key="5">
    <source>
        <dbReference type="ARBA" id="ARBA00022989"/>
    </source>
</evidence>
<dbReference type="SUPFAM" id="SSF58104">
    <property type="entry name" value="Methyl-accepting chemotaxis protein (MCP) signaling domain"/>
    <property type="match status" value="1"/>
</dbReference>
<dbReference type="Pfam" id="PF00015">
    <property type="entry name" value="MCPsignal"/>
    <property type="match status" value="1"/>
</dbReference>
<evidence type="ECO:0000256" key="10">
    <source>
        <dbReference type="SAM" id="Phobius"/>
    </source>
</evidence>
<evidence type="ECO:0000313" key="13">
    <source>
        <dbReference type="Proteomes" id="UP000314960"/>
    </source>
</evidence>
<keyword evidence="6 10" id="KW-0472">Membrane</keyword>
<feature type="domain" description="Methyl-accepting transducer" evidence="11">
    <location>
        <begin position="405"/>
        <end position="662"/>
    </location>
</feature>
<dbReference type="InterPro" id="IPR004089">
    <property type="entry name" value="MCPsignal_dom"/>
</dbReference>
<dbReference type="RefSeq" id="WP_239985450.1">
    <property type="nucleotide sequence ID" value="NZ_CP018176.1"/>
</dbReference>
<evidence type="ECO:0000256" key="2">
    <source>
        <dbReference type="ARBA" id="ARBA00022475"/>
    </source>
</evidence>
<dbReference type="EMBL" id="CP018176">
    <property type="protein sequence ID" value="AUJ30437.1"/>
    <property type="molecule type" value="Genomic_DNA"/>
</dbReference>
<keyword evidence="2" id="KW-1003">Cell membrane</keyword>
<evidence type="ECO:0000313" key="12">
    <source>
        <dbReference type="EMBL" id="AUJ30437.1"/>
    </source>
</evidence>
<sequence>MIRKISTKHSIGRYVRYILIFTTLMALIVVLTGSYFTSRKLLTNRNLLSQQGAAVNLMAEEKTIHTSTINILQKLANEDVFSGKKYQLNQIKQVLRIVKESNSNIKGIGFRTSDGQMVASGKISGSTGSAKSSWYKNATLSKGAVTWTAPYKDKKSKQMIRTASLQVKNMNGQVGVLAINLSYHNIEEAIAALKIGRTGSVTLIDDEGTVIASKGKSKKYTFKSGQSIKQKEIFKEIKQAVGNRGVIQLNTESNIKVYFNKGQTGDHTVWSFAAVDQSDLNTELNGLILNFLVFAVIIILATLLFSFYVSKILKAMAQVFISEFKNAGQSKFTKIKASNNKNVFNLLIKPEKLGYKMAEPNKNGQELNQIAYYFNEMVDSIGKAIGNVQEESRTVANKSNSLLDLSMQTNKATEEVTQAITGIAQVTTSQAQETSESVAHLKRLSGIIRVMHQNVKQMNESSNNAATLNKHNLKLTDQVSTNWAQELNKMEELEKSTSNLNAQVQNINKIVSTIDGISRQTNLLALNASIEAAGAGEAGKGFAVVATEIRKLSNQSKDSTKGISVILEKIKADSEEMVQKMGDSITGGRQQTKLIDQAIDSSKNVFAVNQKLIKDIQEIEKASNEIQKAHEQIDGNLENISASTEENSAGTEEVSANSEEVLATMENFTEHVAELQKTADNLKQIVIAFKFEK</sequence>
<keyword evidence="4 10" id="KW-0812">Transmembrane</keyword>
<dbReference type="KEGG" id="lhw:BSQ49_09730"/>
<dbReference type="PANTHER" id="PTHR32089">
    <property type="entry name" value="METHYL-ACCEPTING CHEMOTAXIS PROTEIN MCPB"/>
    <property type="match status" value="1"/>
</dbReference>
<dbReference type="GO" id="GO:0006935">
    <property type="term" value="P:chemotaxis"/>
    <property type="evidence" value="ECO:0007669"/>
    <property type="project" value="UniProtKB-KW"/>
</dbReference>
<keyword evidence="7 8" id="KW-0807">Transducer</keyword>
<comment type="subcellular location">
    <subcellularLocation>
        <location evidence="1">Cell membrane</location>
        <topology evidence="1">Multi-pass membrane protein</topology>
    </subcellularLocation>
</comment>